<evidence type="ECO:0000256" key="6">
    <source>
        <dbReference type="ARBA" id="ARBA00023065"/>
    </source>
</evidence>
<accession>A0A8H3VF14</accession>
<reference evidence="10 11" key="1">
    <citation type="submission" date="2018-12" db="EMBL/GenBank/DDBJ databases">
        <title>Venturia inaequalis Genome Resource.</title>
        <authorList>
            <person name="Lichtner F.J."/>
        </authorList>
    </citation>
    <scope>NUCLEOTIDE SEQUENCE [LARGE SCALE GENOMIC DNA]</scope>
    <source>
        <strain evidence="10 11">120213</strain>
    </source>
</reference>
<keyword evidence="7 9" id="KW-0472">Membrane</keyword>
<evidence type="ECO:0000256" key="1">
    <source>
        <dbReference type="ARBA" id="ARBA00004651"/>
    </source>
</evidence>
<dbReference type="GO" id="GO:0005254">
    <property type="term" value="F:chloride channel activity"/>
    <property type="evidence" value="ECO:0007669"/>
    <property type="project" value="InterPro"/>
</dbReference>
<evidence type="ECO:0000256" key="9">
    <source>
        <dbReference type="SAM" id="Phobius"/>
    </source>
</evidence>
<evidence type="ECO:0000256" key="2">
    <source>
        <dbReference type="ARBA" id="ARBA00022448"/>
    </source>
</evidence>
<keyword evidence="3" id="KW-1003">Cell membrane</keyword>
<evidence type="ECO:0000313" key="10">
    <source>
        <dbReference type="EMBL" id="KAE9986745.1"/>
    </source>
</evidence>
<feature type="transmembrane region" description="Helical" evidence="9">
    <location>
        <begin position="311"/>
        <end position="332"/>
    </location>
</feature>
<dbReference type="Pfam" id="PF25539">
    <property type="entry name" value="Bestrophin_2"/>
    <property type="match status" value="1"/>
</dbReference>
<dbReference type="GO" id="GO:0005886">
    <property type="term" value="C:plasma membrane"/>
    <property type="evidence" value="ECO:0007669"/>
    <property type="project" value="UniProtKB-SubCell"/>
</dbReference>
<feature type="region of interest" description="Disordered" evidence="8">
    <location>
        <begin position="15"/>
        <end position="52"/>
    </location>
</feature>
<organism evidence="10 11">
    <name type="scientific">Venturia inaequalis</name>
    <name type="common">Apple scab fungus</name>
    <dbReference type="NCBI Taxonomy" id="5025"/>
    <lineage>
        <taxon>Eukaryota</taxon>
        <taxon>Fungi</taxon>
        <taxon>Dikarya</taxon>
        <taxon>Ascomycota</taxon>
        <taxon>Pezizomycotina</taxon>
        <taxon>Dothideomycetes</taxon>
        <taxon>Pleosporomycetidae</taxon>
        <taxon>Venturiales</taxon>
        <taxon>Venturiaceae</taxon>
        <taxon>Venturia</taxon>
    </lineage>
</organism>
<dbReference type="Proteomes" id="UP000447873">
    <property type="component" value="Unassembled WGS sequence"/>
</dbReference>
<comment type="caution">
    <text evidence="10">The sequence shown here is derived from an EMBL/GenBank/DDBJ whole genome shotgun (WGS) entry which is preliminary data.</text>
</comment>
<feature type="compositionally biased region" description="Polar residues" evidence="8">
    <location>
        <begin position="23"/>
        <end position="32"/>
    </location>
</feature>
<evidence type="ECO:0000256" key="4">
    <source>
        <dbReference type="ARBA" id="ARBA00022692"/>
    </source>
</evidence>
<comment type="subcellular location">
    <subcellularLocation>
        <location evidence="1">Cell membrane</location>
        <topology evidence="1">Multi-pass membrane protein</topology>
    </subcellularLocation>
</comment>
<dbReference type="PANTHER" id="PTHR33281:SF19">
    <property type="entry name" value="VOLTAGE-DEPENDENT ANION CHANNEL-FORMING PROTEIN YNEE"/>
    <property type="match status" value="1"/>
</dbReference>
<feature type="transmembrane region" description="Helical" evidence="9">
    <location>
        <begin position="103"/>
        <end position="121"/>
    </location>
</feature>
<dbReference type="InterPro" id="IPR044669">
    <property type="entry name" value="YneE/VCCN1/2-like"/>
</dbReference>
<proteinExistence type="predicted"/>
<evidence type="ECO:0000256" key="5">
    <source>
        <dbReference type="ARBA" id="ARBA00022989"/>
    </source>
</evidence>
<feature type="transmembrane region" description="Helical" evidence="9">
    <location>
        <begin position="76"/>
        <end position="96"/>
    </location>
</feature>
<dbReference type="AlphaFoldDB" id="A0A8H3VF14"/>
<dbReference type="PANTHER" id="PTHR33281">
    <property type="entry name" value="UPF0187 PROTEIN YNEE"/>
    <property type="match status" value="1"/>
</dbReference>
<sequence length="459" mass="51875">MAGLARQNTVDKVTFVEMDERTSSPTNSNGSTKPIKPLQRAKTMTTDDYFSGPRDVTHHSRWPTIFQLHGSVMPSMVLPIFIVGLYSTVFTAIIWHQNKKHDWPPVLLGVLGFIVGLSLSFRSTTAYERYNDGRKYWSQMTGLSQNLARIIWINAKEREGELGKEDVLAKISAINLICAFSLAVKHRLRFEPYLDYEDLRPYAGHLETFAKDAGKGVDLAPREYSKKKQLGEFLGFSFAKSNPRKVIKQAPKPLGNLPLEILAHLQAYIDTIIDNGTLKTPCFQMQAIIALQNFNDVLNGTDRILNTPLPAAYRIMITQITWIYIITLPPQLYKALKWFTIPATVTAAYIILGLALIGSEIENPFGYDVNDLPLDAFCEQIQDDLALIMSKKKATKEELYKQSDNMVLYPISHAGYDEWSKREEEDIREALAGRPEYNFNRRRKAPVGMGPVDPVGVEV</sequence>
<feature type="transmembrane region" description="Helical" evidence="9">
    <location>
        <begin position="338"/>
        <end position="357"/>
    </location>
</feature>
<keyword evidence="6" id="KW-0406">Ion transport</keyword>
<dbReference type="EMBL" id="WNWS01000026">
    <property type="protein sequence ID" value="KAE9986745.1"/>
    <property type="molecule type" value="Genomic_DNA"/>
</dbReference>
<evidence type="ECO:0000313" key="11">
    <source>
        <dbReference type="Proteomes" id="UP000447873"/>
    </source>
</evidence>
<name>A0A8H3VF14_VENIN</name>
<evidence type="ECO:0000256" key="3">
    <source>
        <dbReference type="ARBA" id="ARBA00022475"/>
    </source>
</evidence>
<gene>
    <name evidence="10" type="ORF">EG328_004762</name>
</gene>
<keyword evidence="2" id="KW-0813">Transport</keyword>
<evidence type="ECO:0000256" key="7">
    <source>
        <dbReference type="ARBA" id="ARBA00023136"/>
    </source>
</evidence>
<keyword evidence="5 9" id="KW-1133">Transmembrane helix</keyword>
<protein>
    <submittedName>
        <fullName evidence="10">Uncharacterized protein</fullName>
    </submittedName>
</protein>
<evidence type="ECO:0000256" key="8">
    <source>
        <dbReference type="SAM" id="MobiDB-lite"/>
    </source>
</evidence>
<keyword evidence="4 9" id="KW-0812">Transmembrane</keyword>